<dbReference type="AlphaFoldDB" id="A0A444MCK4"/>
<name>A0A444MCK4_9RHOB</name>
<sequence>MLRMFHLLLAGSLIALVAVPALAHSPEAQKLIAAIEANGCVISEETGAAIQKASGLNDTEGKAAAQELMSEDLVEEGDDGLLLRTPACLTAELAPAVAALTVAIRAKDCRMTRDGSEDILEHSGLRSGAAEEALEWMMSQGQLVKDGEDLQLKTEGCL</sequence>
<dbReference type="OrthoDB" id="9848130at2"/>
<accession>A0A444MCK4</accession>
<feature type="signal peptide" evidence="1">
    <location>
        <begin position="1"/>
        <end position="23"/>
    </location>
</feature>
<dbReference type="EMBL" id="SBLC01000009">
    <property type="protein sequence ID" value="RWY41747.1"/>
    <property type="molecule type" value="Genomic_DNA"/>
</dbReference>
<dbReference type="RefSeq" id="WP_128488107.1">
    <property type="nucleotide sequence ID" value="NZ_JBHLXB010000017.1"/>
</dbReference>
<protein>
    <submittedName>
        <fullName evidence="2">Uncharacterized protein</fullName>
    </submittedName>
</protein>
<organism evidence="2 3">
    <name type="scientific">Falsigemmobacter intermedius</name>
    <dbReference type="NCBI Taxonomy" id="1553448"/>
    <lineage>
        <taxon>Bacteria</taxon>
        <taxon>Pseudomonadati</taxon>
        <taxon>Pseudomonadota</taxon>
        <taxon>Alphaproteobacteria</taxon>
        <taxon>Rhodobacterales</taxon>
        <taxon>Paracoccaceae</taxon>
        <taxon>Falsigemmobacter</taxon>
    </lineage>
</organism>
<evidence type="ECO:0000313" key="2">
    <source>
        <dbReference type="EMBL" id="RWY41747.1"/>
    </source>
</evidence>
<keyword evidence="3" id="KW-1185">Reference proteome</keyword>
<evidence type="ECO:0000256" key="1">
    <source>
        <dbReference type="SAM" id="SignalP"/>
    </source>
</evidence>
<gene>
    <name evidence="2" type="ORF">EP867_08415</name>
</gene>
<evidence type="ECO:0000313" key="3">
    <source>
        <dbReference type="Proteomes" id="UP000287168"/>
    </source>
</evidence>
<feature type="chain" id="PRO_5019212189" evidence="1">
    <location>
        <begin position="24"/>
        <end position="158"/>
    </location>
</feature>
<reference evidence="2 3" key="1">
    <citation type="journal article" date="2015" name="Int. J. Syst. Evol. Microbiol.">
        <title>Gemmobacter intermedius sp. nov., isolated from a white stork (Ciconia ciconia).</title>
        <authorList>
            <person name="Kampfer P."/>
            <person name="Jerzak L."/>
            <person name="Wilharm G."/>
            <person name="Golke J."/>
            <person name="Busse H.J."/>
            <person name="Glaeser S.P."/>
        </authorList>
    </citation>
    <scope>NUCLEOTIDE SEQUENCE [LARGE SCALE GENOMIC DNA]</scope>
    <source>
        <strain evidence="2 3">119/4</strain>
    </source>
</reference>
<proteinExistence type="predicted"/>
<comment type="caution">
    <text evidence="2">The sequence shown here is derived from an EMBL/GenBank/DDBJ whole genome shotgun (WGS) entry which is preliminary data.</text>
</comment>
<keyword evidence="1" id="KW-0732">Signal</keyword>
<dbReference type="Proteomes" id="UP000287168">
    <property type="component" value="Unassembled WGS sequence"/>
</dbReference>